<evidence type="ECO:0000259" key="1">
    <source>
        <dbReference type="SMART" id="SM00849"/>
    </source>
</evidence>
<gene>
    <name evidence="2" type="ORF">OSCT_3010</name>
</gene>
<organism evidence="2 3">
    <name type="scientific">Oscillochloris trichoides DG-6</name>
    <dbReference type="NCBI Taxonomy" id="765420"/>
    <lineage>
        <taxon>Bacteria</taxon>
        <taxon>Bacillati</taxon>
        <taxon>Chloroflexota</taxon>
        <taxon>Chloroflexia</taxon>
        <taxon>Chloroflexales</taxon>
        <taxon>Chloroflexineae</taxon>
        <taxon>Oscillochloridaceae</taxon>
        <taxon>Oscillochloris</taxon>
    </lineage>
</organism>
<reference evidence="2 3" key="1">
    <citation type="journal article" date="2011" name="J. Bacteriol.">
        <title>Draft genome sequence of the anoxygenic filamentous phototrophic bacterium Oscillochloris trichoides subsp. DG-6.</title>
        <authorList>
            <person name="Kuznetsov B.B."/>
            <person name="Ivanovsky R.N."/>
            <person name="Keppen O.I."/>
            <person name="Sukhacheva M.V."/>
            <person name="Bumazhkin B.K."/>
            <person name="Patutina E.O."/>
            <person name="Beletsky A.V."/>
            <person name="Mardanov A.V."/>
            <person name="Baslerov R.V."/>
            <person name="Panteleeva A.N."/>
            <person name="Kolganova T.V."/>
            <person name="Ravin N.V."/>
            <person name="Skryabin K.G."/>
        </authorList>
    </citation>
    <scope>NUCLEOTIDE SEQUENCE [LARGE SCALE GENOMIC DNA]</scope>
    <source>
        <strain evidence="2 3">DG-6</strain>
    </source>
</reference>
<dbReference type="CDD" id="cd07715">
    <property type="entry name" value="TaR3-like_MBL-fold"/>
    <property type="match status" value="1"/>
</dbReference>
<dbReference type="SUPFAM" id="SSF56281">
    <property type="entry name" value="Metallo-hydrolase/oxidoreductase"/>
    <property type="match status" value="1"/>
</dbReference>
<dbReference type="AlphaFoldDB" id="E1II59"/>
<dbReference type="eggNOG" id="COG1235">
    <property type="taxonomic scope" value="Bacteria"/>
</dbReference>
<protein>
    <submittedName>
        <fullName evidence="2">Beta-lactamase domain protein</fullName>
    </submittedName>
</protein>
<dbReference type="HOGENOM" id="CLU_031317_1_0_0"/>
<dbReference type="STRING" id="765420.OSCT_3010"/>
<dbReference type="Pfam" id="PF12706">
    <property type="entry name" value="Lactamase_B_2"/>
    <property type="match status" value="1"/>
</dbReference>
<keyword evidence="3" id="KW-1185">Reference proteome</keyword>
<dbReference type="PANTHER" id="PTHR42663:SF4">
    <property type="entry name" value="SLL1036 PROTEIN"/>
    <property type="match status" value="1"/>
</dbReference>
<feature type="domain" description="Metallo-beta-lactamase" evidence="1">
    <location>
        <begin position="12"/>
        <end position="204"/>
    </location>
</feature>
<proteinExistence type="predicted"/>
<dbReference type="Gene3D" id="3.60.15.10">
    <property type="entry name" value="Ribonuclease Z/Hydroxyacylglutathione hydrolase-like"/>
    <property type="match status" value="1"/>
</dbReference>
<dbReference type="PANTHER" id="PTHR42663">
    <property type="entry name" value="HYDROLASE C777.06C-RELATED-RELATED"/>
    <property type="match status" value="1"/>
</dbReference>
<evidence type="ECO:0000313" key="3">
    <source>
        <dbReference type="Proteomes" id="UP000054010"/>
    </source>
</evidence>
<dbReference type="InterPro" id="IPR036866">
    <property type="entry name" value="RibonucZ/Hydroxyglut_hydro"/>
</dbReference>
<evidence type="ECO:0000313" key="2">
    <source>
        <dbReference type="EMBL" id="EFO79177.1"/>
    </source>
</evidence>
<dbReference type="SMART" id="SM00849">
    <property type="entry name" value="Lactamase_B"/>
    <property type="match status" value="1"/>
</dbReference>
<dbReference type="EMBL" id="ADVR01000122">
    <property type="protein sequence ID" value="EFO79177.1"/>
    <property type="molecule type" value="Genomic_DNA"/>
</dbReference>
<name>E1II59_9CHLR</name>
<dbReference type="Proteomes" id="UP000054010">
    <property type="component" value="Unassembled WGS sequence"/>
</dbReference>
<sequence length="292" mass="32626">MARAEMLRYGGNTTCVEVRVGEICVILDAGTGLRPLGEALGREANPPNTIHLLITHTHWDHIIGFPFFAPIFNPHNRIEIYGLQRTQSSLRTTIANALSDPLMPISLEDLRADMNFHEIHDGVRLDIEGRVRISTAQANHPYRALAYRIESDEAALVFIPDTGPFHTILFGDERVAWTGRPVPNTEEELATLADMRAKVIALAHRADWMIYDSQFTDEQYARFPHWGHSTPGQAREIAEAAGVKHLLLFHHDPHHTDAQIDAMLAAQHALPSSNLKISAAFEGMELRKGFAL</sequence>
<comment type="caution">
    <text evidence="2">The sequence shown here is derived from an EMBL/GenBank/DDBJ whole genome shotgun (WGS) entry which is preliminary data.</text>
</comment>
<accession>E1II59</accession>
<dbReference type="InterPro" id="IPR001279">
    <property type="entry name" value="Metallo-B-lactamas"/>
</dbReference>